<reference evidence="2 3" key="1">
    <citation type="submission" date="2022-05" db="EMBL/GenBank/DDBJ databases">
        <title>Chromosome-level reference genomes for two strains of Caenorhabditis briggsae: an improved platform for comparative genomics.</title>
        <authorList>
            <person name="Stevens L."/>
            <person name="Andersen E.C."/>
        </authorList>
    </citation>
    <scope>NUCLEOTIDE SEQUENCE [LARGE SCALE GENOMIC DNA]</scope>
    <source>
        <strain evidence="2">QX1410_ONT</strain>
        <tissue evidence="2">Whole-organism</tissue>
    </source>
</reference>
<feature type="region of interest" description="Disordered" evidence="1">
    <location>
        <begin position="1"/>
        <end position="28"/>
    </location>
</feature>
<evidence type="ECO:0000313" key="3">
    <source>
        <dbReference type="Proteomes" id="UP000827892"/>
    </source>
</evidence>
<feature type="compositionally biased region" description="Low complexity" evidence="1">
    <location>
        <begin position="8"/>
        <end position="24"/>
    </location>
</feature>
<sequence>MGTANKKSTISARSMRSAMSTMPSNSRIRQDFNNRIGCNLEVHGVSGRMSGMSGMSPMSTMTTISRTRIFSKFSLPTVMALSTKNTSIQERHDTRMDSETLRTFFSFFFVFLRL</sequence>
<accession>A0AAE9DJD7</accession>
<proteinExistence type="predicted"/>
<organism evidence="2 3">
    <name type="scientific">Caenorhabditis briggsae</name>
    <dbReference type="NCBI Taxonomy" id="6238"/>
    <lineage>
        <taxon>Eukaryota</taxon>
        <taxon>Metazoa</taxon>
        <taxon>Ecdysozoa</taxon>
        <taxon>Nematoda</taxon>
        <taxon>Chromadorea</taxon>
        <taxon>Rhabditida</taxon>
        <taxon>Rhabditina</taxon>
        <taxon>Rhabditomorpha</taxon>
        <taxon>Rhabditoidea</taxon>
        <taxon>Rhabditidae</taxon>
        <taxon>Peloderinae</taxon>
        <taxon>Caenorhabditis</taxon>
    </lineage>
</organism>
<dbReference type="EMBL" id="CP090892">
    <property type="protein sequence ID" value="ULU05197.1"/>
    <property type="molecule type" value="Genomic_DNA"/>
</dbReference>
<name>A0AAE9DJD7_CAEBR</name>
<evidence type="ECO:0000313" key="2">
    <source>
        <dbReference type="EMBL" id="ULU05197.1"/>
    </source>
</evidence>
<gene>
    <name evidence="2" type="ORF">L3Y34_017722</name>
</gene>
<dbReference type="Proteomes" id="UP000827892">
    <property type="component" value="Chromosome II"/>
</dbReference>
<dbReference type="AlphaFoldDB" id="A0AAE9DJD7"/>
<evidence type="ECO:0000256" key="1">
    <source>
        <dbReference type="SAM" id="MobiDB-lite"/>
    </source>
</evidence>
<protein>
    <submittedName>
        <fullName evidence="2">Uncharacterized protein</fullName>
    </submittedName>
</protein>